<keyword evidence="4 8" id="KW-0812">Transmembrane</keyword>
<evidence type="ECO:0000313" key="13">
    <source>
        <dbReference type="EMBL" id="MCG2616545.1"/>
    </source>
</evidence>
<organism evidence="13 14">
    <name type="scientific">Terrimonas ginsenosidimutans</name>
    <dbReference type="NCBI Taxonomy" id="2908004"/>
    <lineage>
        <taxon>Bacteria</taxon>
        <taxon>Pseudomonadati</taxon>
        <taxon>Bacteroidota</taxon>
        <taxon>Chitinophagia</taxon>
        <taxon>Chitinophagales</taxon>
        <taxon>Chitinophagaceae</taxon>
        <taxon>Terrimonas</taxon>
    </lineage>
</organism>
<evidence type="ECO:0000256" key="10">
    <source>
        <dbReference type="SAM" id="SignalP"/>
    </source>
</evidence>
<keyword evidence="5 9" id="KW-0798">TonB box</keyword>
<evidence type="ECO:0000256" key="9">
    <source>
        <dbReference type="RuleBase" id="RU003357"/>
    </source>
</evidence>
<comment type="subcellular location">
    <subcellularLocation>
        <location evidence="1 8">Cell outer membrane</location>
        <topology evidence="1 8">Multi-pass membrane protein</topology>
    </subcellularLocation>
</comment>
<dbReference type="InterPro" id="IPR012910">
    <property type="entry name" value="Plug_dom"/>
</dbReference>
<dbReference type="InterPro" id="IPR023996">
    <property type="entry name" value="TonB-dep_OMP_SusC/RagA"/>
</dbReference>
<evidence type="ECO:0000256" key="7">
    <source>
        <dbReference type="ARBA" id="ARBA00023237"/>
    </source>
</evidence>
<reference evidence="13" key="1">
    <citation type="submission" date="2022-01" db="EMBL/GenBank/DDBJ databases">
        <authorList>
            <person name="Jo J.-H."/>
            <person name="Im W.-T."/>
        </authorList>
    </citation>
    <scope>NUCLEOTIDE SEQUENCE</scope>
    <source>
        <strain evidence="13">NA20</strain>
    </source>
</reference>
<accession>A0ABS9KW61</accession>
<keyword evidence="7 8" id="KW-0998">Cell outer membrane</keyword>
<keyword evidence="14" id="KW-1185">Reference proteome</keyword>
<dbReference type="NCBIfam" id="TIGR04057">
    <property type="entry name" value="SusC_RagA_signa"/>
    <property type="match status" value="1"/>
</dbReference>
<evidence type="ECO:0000313" key="14">
    <source>
        <dbReference type="Proteomes" id="UP001165367"/>
    </source>
</evidence>
<dbReference type="SUPFAM" id="SSF49464">
    <property type="entry name" value="Carboxypeptidase regulatory domain-like"/>
    <property type="match status" value="1"/>
</dbReference>
<evidence type="ECO:0000256" key="6">
    <source>
        <dbReference type="ARBA" id="ARBA00023136"/>
    </source>
</evidence>
<feature type="domain" description="TonB-dependent receptor-like beta-barrel" evidence="11">
    <location>
        <begin position="381"/>
        <end position="938"/>
    </location>
</feature>
<keyword evidence="10" id="KW-0732">Signal</keyword>
<protein>
    <submittedName>
        <fullName evidence="13">TonB-dependent receptor</fullName>
    </submittedName>
</protein>
<evidence type="ECO:0000259" key="11">
    <source>
        <dbReference type="Pfam" id="PF00593"/>
    </source>
</evidence>
<evidence type="ECO:0000256" key="1">
    <source>
        <dbReference type="ARBA" id="ARBA00004571"/>
    </source>
</evidence>
<dbReference type="InterPro" id="IPR036942">
    <property type="entry name" value="Beta-barrel_TonB_sf"/>
</dbReference>
<feature type="chain" id="PRO_5045407708" evidence="10">
    <location>
        <begin position="32"/>
        <end position="984"/>
    </location>
</feature>
<evidence type="ECO:0000256" key="3">
    <source>
        <dbReference type="ARBA" id="ARBA00022452"/>
    </source>
</evidence>
<dbReference type="Gene3D" id="2.170.130.10">
    <property type="entry name" value="TonB-dependent receptor, plug domain"/>
    <property type="match status" value="1"/>
</dbReference>
<dbReference type="Pfam" id="PF00593">
    <property type="entry name" value="TonB_dep_Rec_b-barrel"/>
    <property type="match status" value="1"/>
</dbReference>
<dbReference type="InterPro" id="IPR039426">
    <property type="entry name" value="TonB-dep_rcpt-like"/>
</dbReference>
<keyword evidence="2 8" id="KW-0813">Transport</keyword>
<dbReference type="InterPro" id="IPR008969">
    <property type="entry name" value="CarboxyPept-like_regulatory"/>
</dbReference>
<evidence type="ECO:0000256" key="4">
    <source>
        <dbReference type="ARBA" id="ARBA00022692"/>
    </source>
</evidence>
<feature type="domain" description="TonB-dependent receptor plug" evidence="12">
    <location>
        <begin position="125"/>
        <end position="232"/>
    </location>
</feature>
<sequence>MTPPMTRLLSALRVTVLFASLLLIMPLFSHAQTAGTASGVVTNEKGEPLTDVTVKNKETGLATSTDAKGHYKLAAKTGETIVFTAVGFEAKESAFTGQASLDIQMILSFSKLEEVVVVGYGTATKKEVTSAITTLKPADFNKGNIGNPVGLLQGRVAGLNISRPAGGDVNGGFDIQLRGLTTLSGGQGPLFVIDGILGGDLNSVNVDEIESIDVLKDGSAAAIYGTRGTNGVIIITTKRGKAGQHGIEFSSYVSVQKVAKKLRNLNAEEFRGAIEQVYPGRLSEFDFKANTDWFEEITQTPIDHYYDLAMTGGTEHFNYRAAVNYRGAQGIVKDNANKRLQGKVTMTQKEFNNKLTINYNLMYAETDRDFTDQEIMQQAFRRNPTEPVYDPTNTLAGGYYRNTGPFQYYNPVAMLAEEVDHGKQKTFTGSAKLTYALIKGWNVSAFGSLIRDQFKNTKYQSRYYPIGIGNNGTAIINTGENDNKLLEISTDYRKRFGKHDIQAIAGYSYQHGENETFGATNSNYDVDLYQFNNIGAGGALPLGQALMSSYKESNTLIAFFGRVIYNLNDKYLAQVSLRHEGSSRFGANHKWGNFPAVSLGWRMSNEAFLQNVPWLSDLKLRAGFGVTGNQDIGNYRALQLLAVGGRVLYNGNWINTYPPASNPNPDLRWEKKEELNLGTDFGLFNGRVSGSIDYYIRNTKDLLWTYAVPVPPNLYNSLYTNVGTIRNSGIEVTLSATPIKTANLTWNSTFLFSRNRNKVVSFSNNDAGFKLTDLKQGYIGADVQTWTHQVLEGQPVGNFTTLIFEGIDANGFPIYTDTDKNGVINENDRQVAGNAYPKFQLSFANNIFYKKFDLSFNLRGSFGNDVLNIHRLYYENFGYLGGKNILLSALDYPGYKGKAEYSSRFIEDGSYVKLDNISIGYTTSFSEGVVKKLRVYATAQQLFTITKYKGVDPELSLAGLSPGIDAYNYYPRTRTFTLGLNVSF</sequence>
<dbReference type="Gene3D" id="2.60.40.1120">
    <property type="entry name" value="Carboxypeptidase-like, regulatory domain"/>
    <property type="match status" value="1"/>
</dbReference>
<comment type="similarity">
    <text evidence="8 9">Belongs to the TonB-dependent receptor family.</text>
</comment>
<dbReference type="Gene3D" id="2.40.170.20">
    <property type="entry name" value="TonB-dependent receptor, beta-barrel domain"/>
    <property type="match status" value="1"/>
</dbReference>
<dbReference type="Proteomes" id="UP001165367">
    <property type="component" value="Unassembled WGS sequence"/>
</dbReference>
<dbReference type="PROSITE" id="PS52016">
    <property type="entry name" value="TONB_DEPENDENT_REC_3"/>
    <property type="match status" value="1"/>
</dbReference>
<dbReference type="RefSeq" id="WP_237875083.1">
    <property type="nucleotide sequence ID" value="NZ_JAKLTR010000014.1"/>
</dbReference>
<evidence type="ECO:0000259" key="12">
    <source>
        <dbReference type="Pfam" id="PF07715"/>
    </source>
</evidence>
<dbReference type="InterPro" id="IPR037066">
    <property type="entry name" value="Plug_dom_sf"/>
</dbReference>
<dbReference type="SUPFAM" id="SSF56935">
    <property type="entry name" value="Porins"/>
    <property type="match status" value="1"/>
</dbReference>
<name>A0ABS9KW61_9BACT</name>
<dbReference type="InterPro" id="IPR023997">
    <property type="entry name" value="TonB-dep_OMP_SusC/RagA_CS"/>
</dbReference>
<dbReference type="NCBIfam" id="TIGR04056">
    <property type="entry name" value="OMP_RagA_SusC"/>
    <property type="match status" value="1"/>
</dbReference>
<proteinExistence type="inferred from homology"/>
<dbReference type="InterPro" id="IPR000531">
    <property type="entry name" value="Beta-barrel_TonB"/>
</dbReference>
<gene>
    <name evidence="13" type="ORF">LZZ85_19750</name>
</gene>
<evidence type="ECO:0000256" key="5">
    <source>
        <dbReference type="ARBA" id="ARBA00023077"/>
    </source>
</evidence>
<keyword evidence="3 8" id="KW-1134">Transmembrane beta strand</keyword>
<keyword evidence="6 8" id="KW-0472">Membrane</keyword>
<feature type="signal peptide" evidence="10">
    <location>
        <begin position="1"/>
        <end position="31"/>
    </location>
</feature>
<evidence type="ECO:0000256" key="8">
    <source>
        <dbReference type="PROSITE-ProRule" id="PRU01360"/>
    </source>
</evidence>
<evidence type="ECO:0000256" key="2">
    <source>
        <dbReference type="ARBA" id="ARBA00022448"/>
    </source>
</evidence>
<dbReference type="EMBL" id="JAKLTR010000014">
    <property type="protein sequence ID" value="MCG2616545.1"/>
    <property type="molecule type" value="Genomic_DNA"/>
</dbReference>
<dbReference type="Pfam" id="PF13715">
    <property type="entry name" value="CarbopepD_reg_2"/>
    <property type="match status" value="1"/>
</dbReference>
<dbReference type="Pfam" id="PF07715">
    <property type="entry name" value="Plug"/>
    <property type="match status" value="1"/>
</dbReference>
<keyword evidence="13" id="KW-0675">Receptor</keyword>
<comment type="caution">
    <text evidence="13">The sequence shown here is derived from an EMBL/GenBank/DDBJ whole genome shotgun (WGS) entry which is preliminary data.</text>
</comment>